<dbReference type="Pfam" id="PF14559">
    <property type="entry name" value="TPR_19"/>
    <property type="match status" value="1"/>
</dbReference>
<keyword evidence="4" id="KW-0328">Glycosyltransferase</keyword>
<name>A0ABS4DR87_9GAMM</name>
<dbReference type="PROSITE" id="PS50005">
    <property type="entry name" value="TPR"/>
    <property type="match status" value="1"/>
</dbReference>
<evidence type="ECO:0000259" key="9">
    <source>
        <dbReference type="Pfam" id="PF13844"/>
    </source>
</evidence>
<keyword evidence="7 8" id="KW-0802">TPR repeat</keyword>
<feature type="domain" description="O-GlcNAc transferase C-terminal" evidence="9">
    <location>
        <begin position="508"/>
        <end position="692"/>
    </location>
</feature>
<dbReference type="EMBL" id="JAGJRS010000033">
    <property type="protein sequence ID" value="MBP1475574.1"/>
    <property type="molecule type" value="Genomic_DNA"/>
</dbReference>
<evidence type="ECO:0000256" key="7">
    <source>
        <dbReference type="ARBA" id="ARBA00022803"/>
    </source>
</evidence>
<dbReference type="Pfam" id="PF13844">
    <property type="entry name" value="Glyco_transf_41"/>
    <property type="match status" value="2"/>
</dbReference>
<dbReference type="SUPFAM" id="SSF53756">
    <property type="entry name" value="UDP-Glycosyltransferase/glycogen phosphorylase"/>
    <property type="match status" value="1"/>
</dbReference>
<dbReference type="InterPro" id="IPR019734">
    <property type="entry name" value="TPR_rpt"/>
</dbReference>
<dbReference type="Gene3D" id="1.25.40.10">
    <property type="entry name" value="Tetratricopeptide repeat domain"/>
    <property type="match status" value="3"/>
</dbReference>
<dbReference type="SUPFAM" id="SSF48452">
    <property type="entry name" value="TPR-like"/>
    <property type="match status" value="1"/>
</dbReference>
<evidence type="ECO:0000313" key="10">
    <source>
        <dbReference type="EMBL" id="MBP1475574.1"/>
    </source>
</evidence>
<dbReference type="Proteomes" id="UP000823790">
    <property type="component" value="Unassembled WGS sequence"/>
</dbReference>
<dbReference type="PANTHER" id="PTHR44998">
    <property type="match status" value="1"/>
</dbReference>
<accession>A0ABS4DR87</accession>
<evidence type="ECO:0000313" key="11">
    <source>
        <dbReference type="Proteomes" id="UP000823790"/>
    </source>
</evidence>
<dbReference type="Gene3D" id="3.40.50.11380">
    <property type="match status" value="1"/>
</dbReference>
<comment type="caution">
    <text evidence="10">The sequence shown here is derived from an EMBL/GenBank/DDBJ whole genome shotgun (WGS) entry which is preliminary data.</text>
</comment>
<evidence type="ECO:0000256" key="6">
    <source>
        <dbReference type="ARBA" id="ARBA00022737"/>
    </source>
</evidence>
<feature type="repeat" description="TPR" evidence="8">
    <location>
        <begin position="126"/>
        <end position="159"/>
    </location>
</feature>
<evidence type="ECO:0000256" key="4">
    <source>
        <dbReference type="ARBA" id="ARBA00022676"/>
    </source>
</evidence>
<dbReference type="EC" id="2.4.1.255" evidence="3"/>
<comment type="pathway">
    <text evidence="1">Protein modification; protein glycosylation.</text>
</comment>
<sequence>MTTGFPGGSADGKSTMPANARAELEALLNRLTHLLRQGASQEAEALAAGARRDFPLAGELVRLHGVALLQLGRRHDGLSALNRAAELSPDSIEVQCNLANVALEDGRPEAAIERLHAALARKPGHPAVLQVLGVALMVAARHEEARETFGQALRAAPRHPGLRLNLAEVELELGDATRALLHVREALKLAPRLDAAHALLGQALQAQGHSEEAASAWLEAERLAPREPRHAFQAARMLEALDRPADAAAAYARALQLAPHSGAALSRLAVLRRRLADWREQASLTARLREAIETGQPGIVPFVLPLEPFDRALQRKAMETFTRTIEHHLGPLRQKLAFALARPAPAAPIRVGLLSDGFGDRPTGRTVAGLVQSLIALGGLELHLFATTADDGDPIRQRLAAAAPLHAVDALPPPQVAERIHAMGIEVLFDLTGYGAHTNADILALRPSPVQVNWLAYPGTAGAPWIDYILADTIVLPPSHREGYSEKVLSLPRCFLPVEGRAMASSPTRSECDLPTTGTVFACFNATATIGPDVFARFMQILRQVTGSMLWLRTGPDGVEQRLRAQAASLEVSPERLVFLPDLPHADYLARYALVDLCLDTLPCGARTTAIDALSAGCPLLTCAGDTFAGRIAASLLHHAHLPELVADDPDAFVATAVQLGRDRAALAAVRAQLSDLRTRSPLFDIAGFAADFRRVVQTIGTRHRIGRPPIDLAF</sequence>
<feature type="domain" description="O-GlcNAc transferase C-terminal" evidence="9">
    <location>
        <begin position="340"/>
        <end position="497"/>
    </location>
</feature>
<keyword evidence="5" id="KW-0808">Transferase</keyword>
<dbReference type="Gene3D" id="3.40.50.2000">
    <property type="entry name" value="Glycogen Phosphorylase B"/>
    <property type="match status" value="1"/>
</dbReference>
<evidence type="ECO:0000256" key="2">
    <source>
        <dbReference type="ARBA" id="ARBA00005386"/>
    </source>
</evidence>
<dbReference type="Pfam" id="PF13432">
    <property type="entry name" value="TPR_16"/>
    <property type="match status" value="1"/>
</dbReference>
<proteinExistence type="inferred from homology"/>
<protein>
    <recommendedName>
        <fullName evidence="3">protein O-GlcNAc transferase</fullName>
        <ecNumber evidence="3">2.4.1.255</ecNumber>
    </recommendedName>
</protein>
<dbReference type="InterPro" id="IPR011990">
    <property type="entry name" value="TPR-like_helical_dom_sf"/>
</dbReference>
<reference evidence="10 11" key="1">
    <citation type="submission" date="2021-04" db="EMBL/GenBank/DDBJ databases">
        <authorList>
            <person name="Huq M.A."/>
        </authorList>
    </citation>
    <scope>NUCLEOTIDE SEQUENCE [LARGE SCALE GENOMIC DNA]</scope>
    <source>
        <strain evidence="10 11">MAH-13</strain>
    </source>
</reference>
<evidence type="ECO:0000256" key="8">
    <source>
        <dbReference type="PROSITE-ProRule" id="PRU00339"/>
    </source>
</evidence>
<keyword evidence="6" id="KW-0677">Repeat</keyword>
<dbReference type="RefSeq" id="WP_209622534.1">
    <property type="nucleotide sequence ID" value="NZ_JAGJRS010000033.1"/>
</dbReference>
<evidence type="ECO:0000256" key="5">
    <source>
        <dbReference type="ARBA" id="ARBA00022679"/>
    </source>
</evidence>
<dbReference type="SMART" id="SM00028">
    <property type="entry name" value="TPR"/>
    <property type="match status" value="6"/>
</dbReference>
<comment type="similarity">
    <text evidence="2">Belongs to the glycosyltransferase 41 family. O-GlcNAc transferase subfamily.</text>
</comment>
<evidence type="ECO:0000256" key="1">
    <source>
        <dbReference type="ARBA" id="ARBA00004922"/>
    </source>
</evidence>
<keyword evidence="11" id="KW-1185">Reference proteome</keyword>
<gene>
    <name evidence="10" type="ORF">J7I44_14765</name>
</gene>
<dbReference type="PANTHER" id="PTHR44998:SF1">
    <property type="entry name" value="UDP-N-ACETYLGLUCOSAMINE--PEPTIDE N-ACETYLGLUCOSAMINYLTRANSFERASE 110 KDA SUBUNIT"/>
    <property type="match status" value="1"/>
</dbReference>
<evidence type="ECO:0000256" key="3">
    <source>
        <dbReference type="ARBA" id="ARBA00011970"/>
    </source>
</evidence>
<dbReference type="InterPro" id="IPR029489">
    <property type="entry name" value="OGT/SEC/SPY_C"/>
</dbReference>
<organism evidence="10 11">
    <name type="scientific">Frateuria flava</name>
    <dbReference type="NCBI Taxonomy" id="2821489"/>
    <lineage>
        <taxon>Bacteria</taxon>
        <taxon>Pseudomonadati</taxon>
        <taxon>Pseudomonadota</taxon>
        <taxon>Gammaproteobacteria</taxon>
        <taxon>Lysobacterales</taxon>
        <taxon>Rhodanobacteraceae</taxon>
        <taxon>Frateuria</taxon>
    </lineage>
</organism>